<dbReference type="InterPro" id="IPR036691">
    <property type="entry name" value="Endo/exonu/phosph_ase_sf"/>
</dbReference>
<evidence type="ECO:0000313" key="3">
    <source>
        <dbReference type="Proteomes" id="UP001296943"/>
    </source>
</evidence>
<gene>
    <name evidence="2" type="ORF">JOC48_004225</name>
</gene>
<dbReference type="Proteomes" id="UP001296943">
    <property type="component" value="Unassembled WGS sequence"/>
</dbReference>
<name>A0ABS2N691_9BACI</name>
<reference evidence="2 3" key="1">
    <citation type="submission" date="2021-01" db="EMBL/GenBank/DDBJ databases">
        <title>Genomic Encyclopedia of Type Strains, Phase IV (KMG-IV): sequencing the most valuable type-strain genomes for metagenomic binning, comparative biology and taxonomic classification.</title>
        <authorList>
            <person name="Goeker M."/>
        </authorList>
    </citation>
    <scope>NUCLEOTIDE SEQUENCE [LARGE SCALE GENOMIC DNA]</scope>
    <source>
        <strain evidence="2 3">DSM 23711</strain>
    </source>
</reference>
<dbReference type="InterPro" id="IPR005135">
    <property type="entry name" value="Endo/exonuclease/phosphatase"/>
</dbReference>
<dbReference type="GO" id="GO:0004519">
    <property type="term" value="F:endonuclease activity"/>
    <property type="evidence" value="ECO:0007669"/>
    <property type="project" value="UniProtKB-KW"/>
</dbReference>
<dbReference type="EMBL" id="JAFBDR010000041">
    <property type="protein sequence ID" value="MBM7573656.1"/>
    <property type="molecule type" value="Genomic_DNA"/>
</dbReference>
<dbReference type="Gene3D" id="3.60.10.10">
    <property type="entry name" value="Endonuclease/exonuclease/phosphatase"/>
    <property type="match status" value="1"/>
</dbReference>
<proteinExistence type="predicted"/>
<keyword evidence="2" id="KW-0378">Hydrolase</keyword>
<dbReference type="SUPFAM" id="SSF56219">
    <property type="entry name" value="DNase I-like"/>
    <property type="match status" value="1"/>
</dbReference>
<evidence type="ECO:0000259" key="1">
    <source>
        <dbReference type="Pfam" id="PF03372"/>
    </source>
</evidence>
<keyword evidence="3" id="KW-1185">Reference proteome</keyword>
<comment type="caution">
    <text evidence="2">The sequence shown here is derived from an EMBL/GenBank/DDBJ whole genome shotgun (WGS) entry which is preliminary data.</text>
</comment>
<dbReference type="GO" id="GO:0016787">
    <property type="term" value="F:hydrolase activity"/>
    <property type="evidence" value="ECO:0007669"/>
    <property type="project" value="UniProtKB-KW"/>
</dbReference>
<keyword evidence="2" id="KW-0255">Endonuclease</keyword>
<keyword evidence="2" id="KW-0540">Nuclease</keyword>
<dbReference type="PANTHER" id="PTHR12121">
    <property type="entry name" value="CARBON CATABOLITE REPRESSOR PROTEIN 4"/>
    <property type="match status" value="1"/>
</dbReference>
<dbReference type="InterPro" id="IPR050410">
    <property type="entry name" value="CCR4/nocturin_mRNA_transcr"/>
</dbReference>
<dbReference type="RefSeq" id="WP_204502290.1">
    <property type="nucleotide sequence ID" value="NZ_JAFBDR010000041.1"/>
</dbReference>
<evidence type="ECO:0000313" key="2">
    <source>
        <dbReference type="EMBL" id="MBM7573656.1"/>
    </source>
</evidence>
<feature type="domain" description="Endonuclease/exonuclease/phosphatase" evidence="1">
    <location>
        <begin position="4"/>
        <end position="250"/>
    </location>
</feature>
<protein>
    <submittedName>
        <fullName evidence="2">Endonuclease/exonuclease/phosphatase family metal-dependent hydrolase</fullName>
    </submittedName>
</protein>
<dbReference type="CDD" id="cd09083">
    <property type="entry name" value="EEP-1"/>
    <property type="match status" value="1"/>
</dbReference>
<dbReference type="PANTHER" id="PTHR12121:SF36">
    <property type="entry name" value="ENDONUCLEASE_EXONUCLEASE_PHOSPHATASE DOMAIN-CONTAINING PROTEIN"/>
    <property type="match status" value="1"/>
</dbReference>
<organism evidence="2 3">
    <name type="scientific">Aquibacillus albus</name>
    <dbReference type="NCBI Taxonomy" id="1168171"/>
    <lineage>
        <taxon>Bacteria</taxon>
        <taxon>Bacillati</taxon>
        <taxon>Bacillota</taxon>
        <taxon>Bacilli</taxon>
        <taxon>Bacillales</taxon>
        <taxon>Bacillaceae</taxon>
        <taxon>Aquibacillus</taxon>
    </lineage>
</organism>
<dbReference type="Pfam" id="PF03372">
    <property type="entry name" value="Exo_endo_phos"/>
    <property type="match status" value="1"/>
</dbReference>
<accession>A0ABS2N691</accession>
<sequence length="262" mass="29769">MKVMTFNLRIPVEADGSNQWKYRKDAAASVIKSSNASVIGVQEARYEMLQEITERAPDLKWVGEGRRGGMDDELSAIFFDPKRVTLLEHETFWLSETPSIPGSQSWDSHLPRICTRASFQLVDEPSREFIVFNTHLDHIGEQARIKGLQVILNHIEGSNLTGKQAMVLMGDFNAEPTNPAIAQLNKEDSPFINSFQYFHERGIEAGNTFHNFEGGMHGKTIDYIFVTNHFLVEKTEIIREKVDGLFPSDHYPVQAILNFIDK</sequence>